<dbReference type="EMBL" id="PPSW01000007">
    <property type="protein sequence ID" value="TLX48324.1"/>
    <property type="molecule type" value="Genomic_DNA"/>
</dbReference>
<dbReference type="PANTHER" id="PTHR13720">
    <property type="entry name" value="WD-40 REPEAT PROTEIN"/>
    <property type="match status" value="1"/>
</dbReference>
<dbReference type="InterPro" id="IPR050630">
    <property type="entry name" value="WD_repeat_EMAP"/>
</dbReference>
<dbReference type="Gene3D" id="2.130.10.10">
    <property type="entry name" value="YVTN repeat-like/Quinoprotein amine dehydrogenase"/>
    <property type="match status" value="1"/>
</dbReference>
<protein>
    <recommendedName>
        <fullName evidence="5">WD40 repeat domain-containing protein</fullName>
    </recommendedName>
</protein>
<evidence type="ECO:0000313" key="4">
    <source>
        <dbReference type="Proteomes" id="UP000309186"/>
    </source>
</evidence>
<comment type="caution">
    <text evidence="3">The sequence shown here is derived from an EMBL/GenBank/DDBJ whole genome shotgun (WGS) entry which is preliminary data.</text>
</comment>
<dbReference type="SUPFAM" id="SSF50978">
    <property type="entry name" value="WD40 repeat-like"/>
    <property type="match status" value="1"/>
</dbReference>
<organism evidence="3 4">
    <name type="scientific">Pseudoalteromonas phenolica</name>
    <dbReference type="NCBI Taxonomy" id="161398"/>
    <lineage>
        <taxon>Bacteria</taxon>
        <taxon>Pseudomonadati</taxon>
        <taxon>Pseudomonadota</taxon>
        <taxon>Gammaproteobacteria</taxon>
        <taxon>Alteromonadales</taxon>
        <taxon>Pseudoalteromonadaceae</taxon>
        <taxon>Pseudoalteromonas</taxon>
    </lineage>
</organism>
<dbReference type="PROSITE" id="PS51257">
    <property type="entry name" value="PROKAR_LIPOPROTEIN"/>
    <property type="match status" value="1"/>
</dbReference>
<reference evidence="3 4" key="1">
    <citation type="submission" date="2018-01" db="EMBL/GenBank/DDBJ databases">
        <title>Co-occurrence of chitin degradation, pigmentation and bioactivity in marine Pseudoalteromonas.</title>
        <authorList>
            <person name="Paulsen S."/>
            <person name="Gram L."/>
            <person name="Machado H."/>
        </authorList>
    </citation>
    <scope>NUCLEOTIDE SEQUENCE [LARGE SCALE GENOMIC DNA]</scope>
    <source>
        <strain evidence="3 4">S3663</strain>
    </source>
</reference>
<sequence>MGGYMIKPTGVVITILILLLVGCEEPIQYEVEQLSNHRFSQHLVYKAQFSDDLEQLLVIDEKRLVNIWQINSKQKIFTLPPSKTPEDLRATFFKKSENLLLLSGANHVDFWDLEHSAQIGTLKVQSDEPLAKISSINLSRYGGIIAVGMTDGTVFLYNKASKSSIKKKIHEGTVNYIYFNSADSYVVTSGTDGKVVKSSVNNLEKRYSKQLNTRISSLIIDEQSNKLFVSDVLDNQQIHKLDNGELLSKLSYTARFRWFRSGQFYNGARILITTTPKTDISLWDTYSGKEIFTWHSETLSLGSTNLDIKALDNKIVTTTSEGVYQEWALIKNN</sequence>
<gene>
    <name evidence="3" type="ORF">C1E24_05885</name>
</gene>
<proteinExistence type="predicted"/>
<evidence type="ECO:0000256" key="1">
    <source>
        <dbReference type="ARBA" id="ARBA00022574"/>
    </source>
</evidence>
<dbReference type="InterPro" id="IPR015943">
    <property type="entry name" value="WD40/YVTN_repeat-like_dom_sf"/>
</dbReference>
<keyword evidence="1" id="KW-0853">WD repeat</keyword>
<accession>A0A5R9Q6A0</accession>
<dbReference type="InterPro" id="IPR036322">
    <property type="entry name" value="WD40_repeat_dom_sf"/>
</dbReference>
<dbReference type="AlphaFoldDB" id="A0A5R9Q6A0"/>
<evidence type="ECO:0008006" key="5">
    <source>
        <dbReference type="Google" id="ProtNLM"/>
    </source>
</evidence>
<evidence type="ECO:0000313" key="3">
    <source>
        <dbReference type="EMBL" id="TLX48324.1"/>
    </source>
</evidence>
<evidence type="ECO:0000256" key="2">
    <source>
        <dbReference type="ARBA" id="ARBA00022737"/>
    </source>
</evidence>
<keyword evidence="2" id="KW-0677">Repeat</keyword>
<dbReference type="Proteomes" id="UP000309186">
    <property type="component" value="Unassembled WGS sequence"/>
</dbReference>
<dbReference type="SMART" id="SM00320">
    <property type="entry name" value="WD40"/>
    <property type="match status" value="4"/>
</dbReference>
<dbReference type="PANTHER" id="PTHR13720:SF33">
    <property type="entry name" value="HELP DOMAIN-CONTAINING PROTEIN"/>
    <property type="match status" value="1"/>
</dbReference>
<dbReference type="InterPro" id="IPR001680">
    <property type="entry name" value="WD40_rpt"/>
</dbReference>
<name>A0A5R9Q6A0_9GAMM</name>